<dbReference type="GO" id="GO:0051287">
    <property type="term" value="F:NAD binding"/>
    <property type="evidence" value="ECO:0007669"/>
    <property type="project" value="InterPro"/>
</dbReference>
<accession>A0AAN9YQ31</accession>
<feature type="domain" description="3-hydroxyisobutyrate dehydrogenase-like NAD-binding" evidence="2">
    <location>
        <begin position="161"/>
        <end position="283"/>
    </location>
</feature>
<dbReference type="InterPro" id="IPR029154">
    <property type="entry name" value="HIBADH-like_NADP-bd"/>
</dbReference>
<evidence type="ECO:0000259" key="2">
    <source>
        <dbReference type="Pfam" id="PF14833"/>
    </source>
</evidence>
<evidence type="ECO:0000313" key="4">
    <source>
        <dbReference type="Proteomes" id="UP001320420"/>
    </source>
</evidence>
<dbReference type="Pfam" id="PF14833">
    <property type="entry name" value="NAD_binding_11"/>
    <property type="match status" value="2"/>
</dbReference>
<dbReference type="Gene3D" id="1.10.1040.10">
    <property type="entry name" value="N-(1-d-carboxylethyl)-l-norvaline Dehydrogenase, domain 2"/>
    <property type="match status" value="2"/>
</dbReference>
<name>A0AAN9YQ31_9PEZI</name>
<feature type="domain" description="3-hydroxyisobutyrate dehydrogenase-like NAD-binding" evidence="2">
    <location>
        <begin position="313"/>
        <end position="412"/>
    </location>
</feature>
<dbReference type="GO" id="GO:0050661">
    <property type="term" value="F:NADP binding"/>
    <property type="evidence" value="ECO:0007669"/>
    <property type="project" value="InterPro"/>
</dbReference>
<dbReference type="InterPro" id="IPR036291">
    <property type="entry name" value="NAD(P)-bd_dom_sf"/>
</dbReference>
<dbReference type="Proteomes" id="UP001320420">
    <property type="component" value="Unassembled WGS sequence"/>
</dbReference>
<keyword evidence="4" id="KW-1185">Reference proteome</keyword>
<evidence type="ECO:0000313" key="3">
    <source>
        <dbReference type="EMBL" id="KAK7754788.1"/>
    </source>
</evidence>
<dbReference type="InterPro" id="IPR013328">
    <property type="entry name" value="6PGD_dom2"/>
</dbReference>
<dbReference type="SUPFAM" id="SSF48179">
    <property type="entry name" value="6-phosphogluconate dehydrogenase C-terminal domain-like"/>
    <property type="match status" value="2"/>
</dbReference>
<dbReference type="InterPro" id="IPR008927">
    <property type="entry name" value="6-PGluconate_DH-like_C_sf"/>
</dbReference>
<evidence type="ECO:0000259" key="1">
    <source>
        <dbReference type="Pfam" id="PF03446"/>
    </source>
</evidence>
<sequence>MGFGMATHLVKQGYSVTGFDVWQPTLDRFQAAGGLTASTPAAAVGNKDYCVCMVATAQQAQAVLLDGQDPALPALPKGATLLLCSTVPCAYVQSLAKQLVERGRGDILLIDAPVSGGATRAAEGTLSIMAGAPDAAIEKGQFLLRELSDEQKLYIVQGGIGAGSNMKMVHQVLAANQILGASEAMGFAARLGLDLPAASQAVLKSDGWAWMLEHRLPRMLTAPEFKPIASALTIILKDAGIITNEAMRYGFPTPMTSTAEQVFFAGLGRGYGPDDDSGMIRVYTEGKDHVGNVQGQTESDEEKLNLVVALQKGINLCSAAESLAFAKKCDLDLDQVLNLCINAAGGSTVLQTVGPEIVKLYRGQDLATDAEGLGAFGQQLQKAVEEAQRLKVPLYLGTQALNLIQLALQHALPGVEKVPSALVAKVWGR</sequence>
<dbReference type="PANTHER" id="PTHR43060:SF17">
    <property type="entry name" value="L-THREONATE DEHYDROGENASE"/>
    <property type="match status" value="1"/>
</dbReference>
<gene>
    <name evidence="3" type="ORF">SLS62_003102</name>
</gene>
<dbReference type="Gene3D" id="3.40.50.720">
    <property type="entry name" value="NAD(P)-binding Rossmann-like Domain"/>
    <property type="match status" value="1"/>
</dbReference>
<dbReference type="EMBL" id="JAKJXP020000017">
    <property type="protein sequence ID" value="KAK7754788.1"/>
    <property type="molecule type" value="Genomic_DNA"/>
</dbReference>
<feature type="domain" description="6-phosphogluconate dehydrogenase NADP-binding" evidence="1">
    <location>
        <begin position="1"/>
        <end position="149"/>
    </location>
</feature>
<dbReference type="Pfam" id="PF03446">
    <property type="entry name" value="NAD_binding_2"/>
    <property type="match status" value="1"/>
</dbReference>
<dbReference type="SUPFAM" id="SSF51735">
    <property type="entry name" value="NAD(P)-binding Rossmann-fold domains"/>
    <property type="match status" value="1"/>
</dbReference>
<dbReference type="PANTHER" id="PTHR43060">
    <property type="entry name" value="3-HYDROXYISOBUTYRATE DEHYDROGENASE-LIKE 1, MITOCHONDRIAL-RELATED"/>
    <property type="match status" value="1"/>
</dbReference>
<reference evidence="3 4" key="1">
    <citation type="submission" date="2024-02" db="EMBL/GenBank/DDBJ databases">
        <title>De novo assembly and annotation of 12 fungi associated with fruit tree decline syndrome in Ontario, Canada.</title>
        <authorList>
            <person name="Sulman M."/>
            <person name="Ellouze W."/>
            <person name="Ilyukhin E."/>
        </authorList>
    </citation>
    <scope>NUCLEOTIDE SEQUENCE [LARGE SCALE GENOMIC DNA]</scope>
    <source>
        <strain evidence="3 4">M11/M66-122</strain>
    </source>
</reference>
<proteinExistence type="predicted"/>
<protein>
    <recommendedName>
        <fullName evidence="5">3-hydroxyisobutyrate dehydrogenase</fullName>
    </recommendedName>
</protein>
<comment type="caution">
    <text evidence="3">The sequence shown here is derived from an EMBL/GenBank/DDBJ whole genome shotgun (WGS) entry which is preliminary data.</text>
</comment>
<organism evidence="3 4">
    <name type="scientific">Diatrype stigma</name>
    <dbReference type="NCBI Taxonomy" id="117547"/>
    <lineage>
        <taxon>Eukaryota</taxon>
        <taxon>Fungi</taxon>
        <taxon>Dikarya</taxon>
        <taxon>Ascomycota</taxon>
        <taxon>Pezizomycotina</taxon>
        <taxon>Sordariomycetes</taxon>
        <taxon>Xylariomycetidae</taxon>
        <taxon>Xylariales</taxon>
        <taxon>Diatrypaceae</taxon>
        <taxon>Diatrype</taxon>
    </lineage>
</organism>
<dbReference type="AlphaFoldDB" id="A0AAN9YQ31"/>
<evidence type="ECO:0008006" key="5">
    <source>
        <dbReference type="Google" id="ProtNLM"/>
    </source>
</evidence>
<dbReference type="InterPro" id="IPR006115">
    <property type="entry name" value="6PGDH_NADP-bd"/>
</dbReference>